<organism evidence="1 2">
    <name type="scientific">Holotrichia oblita</name>
    <name type="common">Chafer beetle</name>
    <dbReference type="NCBI Taxonomy" id="644536"/>
    <lineage>
        <taxon>Eukaryota</taxon>
        <taxon>Metazoa</taxon>
        <taxon>Ecdysozoa</taxon>
        <taxon>Arthropoda</taxon>
        <taxon>Hexapoda</taxon>
        <taxon>Insecta</taxon>
        <taxon>Pterygota</taxon>
        <taxon>Neoptera</taxon>
        <taxon>Endopterygota</taxon>
        <taxon>Coleoptera</taxon>
        <taxon>Polyphaga</taxon>
        <taxon>Scarabaeiformia</taxon>
        <taxon>Scarabaeidae</taxon>
        <taxon>Melolonthinae</taxon>
        <taxon>Holotrichia</taxon>
    </lineage>
</organism>
<evidence type="ECO:0000313" key="2">
    <source>
        <dbReference type="Proteomes" id="UP001056778"/>
    </source>
</evidence>
<proteinExistence type="predicted"/>
<gene>
    <name evidence="1" type="ORF">MML48_1g07053</name>
</gene>
<name>A0ACB9TWC2_HOLOL</name>
<dbReference type="Proteomes" id="UP001056778">
    <property type="component" value="Chromosome 1"/>
</dbReference>
<sequence length="410" mass="47081">MYLLIYLLHMCSLFQIHVVENKKTNNVYVKEKKNKAWNEIANGVTIPKGTEVSIAIYATHHDEKNFPNPNIFDPDRFLPENADKIQPYTFLPFTKGPRDCIELITNVRTNFQETSDKGYLNARSTYLTIFMNRAYSSLKRSELYFSHTHEYKIYKKCIDILKKFPLPIIEAAKTARKKKNIFDGENESSRKVVDFFLDSDISENEFRDNIDMFIVAGHDTPGSGIAFTLYELAQNSVVQNKLLDESISLLGKDPDAVVTLQDIQNMTYLDCVLKETLRKYPSVPSYERTLEEDITIDGITIPRGTEVAISAYAIHHDEDYFPKPDVYDPDRFLLENSDKIQPYSYIPFSKGPRDCIGKTIAMLVMKSIITKILRNFELLPANTTHTPELTCEFVLKSANGLPVKILRRSL</sequence>
<evidence type="ECO:0000313" key="1">
    <source>
        <dbReference type="EMBL" id="KAI4471063.1"/>
    </source>
</evidence>
<protein>
    <submittedName>
        <fullName evidence="1">Cytochrome p450 family 4</fullName>
    </submittedName>
</protein>
<dbReference type="EMBL" id="CM043015">
    <property type="protein sequence ID" value="KAI4471063.1"/>
    <property type="molecule type" value="Genomic_DNA"/>
</dbReference>
<accession>A0ACB9TWC2</accession>
<comment type="caution">
    <text evidence="1">The sequence shown here is derived from an EMBL/GenBank/DDBJ whole genome shotgun (WGS) entry which is preliminary data.</text>
</comment>
<reference evidence="1" key="1">
    <citation type="submission" date="2022-04" db="EMBL/GenBank/DDBJ databases">
        <title>Chromosome-scale genome assembly of Holotrichia oblita Faldermann.</title>
        <authorList>
            <person name="Rongchong L."/>
        </authorList>
    </citation>
    <scope>NUCLEOTIDE SEQUENCE</scope>
    <source>
        <strain evidence="1">81SQS9</strain>
    </source>
</reference>
<keyword evidence="2" id="KW-1185">Reference proteome</keyword>